<protein>
    <recommendedName>
        <fullName evidence="8">NlpC/P60 domain-containing protein</fullName>
    </recommendedName>
</protein>
<evidence type="ECO:0000313" key="9">
    <source>
        <dbReference type="EMBL" id="ABJ15604.1"/>
    </source>
</evidence>
<dbReference type="HOGENOM" id="CLU_071796_0_1_6"/>
<dbReference type="Pfam" id="PF14464">
    <property type="entry name" value="Prok-JAB"/>
    <property type="match status" value="1"/>
</dbReference>
<evidence type="ECO:0000256" key="7">
    <source>
        <dbReference type="ARBA" id="ARBA00023049"/>
    </source>
</evidence>
<evidence type="ECO:0000256" key="3">
    <source>
        <dbReference type="ARBA" id="ARBA00022723"/>
    </source>
</evidence>
<dbReference type="InterPro" id="IPR028090">
    <property type="entry name" value="JAB_dom_prok"/>
</dbReference>
<dbReference type="FunFam" id="3.90.1720.10:FF:000022">
    <property type="entry name" value="Phage tail fiber protein"/>
    <property type="match status" value="1"/>
</dbReference>
<evidence type="ECO:0000256" key="2">
    <source>
        <dbReference type="ARBA" id="ARBA00022670"/>
    </source>
</evidence>
<dbReference type="AlphaFoldDB" id="A0A0H2ZLQ8"/>
<name>A0A0H2ZLQ8_PSEAB</name>
<dbReference type="GO" id="GO:0008270">
    <property type="term" value="F:zinc ion binding"/>
    <property type="evidence" value="ECO:0007669"/>
    <property type="project" value="TreeGrafter"/>
</dbReference>
<dbReference type="FunFam" id="3.40.140.10:FF:000058">
    <property type="entry name" value="Phage tail protein"/>
    <property type="match status" value="1"/>
</dbReference>
<keyword evidence="6" id="KW-0862">Zinc</keyword>
<proteinExistence type="inferred from homology"/>
<dbReference type="Gene3D" id="3.90.1720.10">
    <property type="entry name" value="endopeptidase domain like (from Nostoc punctiforme)"/>
    <property type="match status" value="1"/>
</dbReference>
<evidence type="ECO:0000256" key="6">
    <source>
        <dbReference type="ARBA" id="ARBA00022833"/>
    </source>
</evidence>
<gene>
    <name evidence="9" type="ordered locus">PA14_08270</name>
</gene>
<dbReference type="CDD" id="cd08073">
    <property type="entry name" value="MPN_NLPC_P60"/>
    <property type="match status" value="1"/>
</dbReference>
<dbReference type="SUPFAM" id="SSF102712">
    <property type="entry name" value="JAB1/MPN domain"/>
    <property type="match status" value="1"/>
</dbReference>
<comment type="similarity">
    <text evidence="1">Belongs to the peptidase C40 family.</text>
</comment>
<dbReference type="SUPFAM" id="SSF54001">
    <property type="entry name" value="Cysteine proteinases"/>
    <property type="match status" value="1"/>
</dbReference>
<dbReference type="Proteomes" id="UP000000653">
    <property type="component" value="Chromosome"/>
</dbReference>
<evidence type="ECO:0000256" key="4">
    <source>
        <dbReference type="ARBA" id="ARBA00022801"/>
    </source>
</evidence>
<dbReference type="InterPro" id="IPR038765">
    <property type="entry name" value="Papain-like_cys_pep_sf"/>
</dbReference>
<dbReference type="PROSITE" id="PS51935">
    <property type="entry name" value="NLPC_P60"/>
    <property type="match status" value="1"/>
</dbReference>
<dbReference type="Pfam" id="PF00877">
    <property type="entry name" value="NLPC_P60"/>
    <property type="match status" value="1"/>
</dbReference>
<evidence type="ECO:0000256" key="1">
    <source>
        <dbReference type="ARBA" id="ARBA00007074"/>
    </source>
</evidence>
<keyword evidence="4" id="KW-0378">Hydrolase</keyword>
<keyword evidence="5" id="KW-0788">Thiol protease</keyword>
<keyword evidence="3" id="KW-0479">Metal-binding</keyword>
<evidence type="ECO:0000313" key="10">
    <source>
        <dbReference type="Proteomes" id="UP000000653"/>
    </source>
</evidence>
<evidence type="ECO:0000259" key="8">
    <source>
        <dbReference type="PROSITE" id="PS51935"/>
    </source>
</evidence>
<evidence type="ECO:0000256" key="5">
    <source>
        <dbReference type="ARBA" id="ARBA00022807"/>
    </source>
</evidence>
<reference evidence="9 10" key="1">
    <citation type="journal article" date="2006" name="Genome Biol.">
        <title>Genomic analysis reveals that Pseudomonas aeruginosa virulence is combinatorial.</title>
        <authorList>
            <person name="Lee D.G."/>
            <person name="Urbach J.M."/>
            <person name="Wu G."/>
            <person name="Liberati N.T."/>
            <person name="Feinbaum R.L."/>
            <person name="Miyata S."/>
            <person name="Diggins L.T."/>
            <person name="He J."/>
            <person name="Saucier M."/>
            <person name="Deziel E."/>
            <person name="Friedman L."/>
            <person name="Li L."/>
            <person name="Grills G."/>
            <person name="Montgomery K."/>
            <person name="Kucherlapati R."/>
            <person name="Rahme L.G."/>
            <person name="Ausubel F.M."/>
        </authorList>
    </citation>
    <scope>NUCLEOTIDE SEQUENCE [LARGE SCALE GENOMIC DNA]</scope>
    <source>
        <strain evidence="9 10">UCBPP-PA14</strain>
    </source>
</reference>
<dbReference type="PANTHER" id="PTHR34858:SF1">
    <property type="entry name" value="CYSO-CYSTEINE PEPTIDASE"/>
    <property type="match status" value="1"/>
</dbReference>
<organism evidence="9 10">
    <name type="scientific">Pseudomonas aeruginosa (strain UCBPP-PA14)</name>
    <dbReference type="NCBI Taxonomy" id="208963"/>
    <lineage>
        <taxon>Bacteria</taxon>
        <taxon>Pseudomonadati</taxon>
        <taxon>Pseudomonadota</taxon>
        <taxon>Gammaproteobacteria</taxon>
        <taxon>Pseudomonadales</taxon>
        <taxon>Pseudomonadaceae</taxon>
        <taxon>Pseudomonas</taxon>
    </lineage>
</organism>
<dbReference type="PANTHER" id="PTHR34858">
    <property type="entry name" value="CYSO-CYSTEINE PEPTIDASE"/>
    <property type="match status" value="1"/>
</dbReference>
<dbReference type="InterPro" id="IPR000064">
    <property type="entry name" value="NLP_P60_dom"/>
</dbReference>
<keyword evidence="2" id="KW-0645">Protease</keyword>
<dbReference type="RefSeq" id="WP_003137403.1">
    <property type="nucleotide sequence ID" value="NC_008463.1"/>
</dbReference>
<keyword evidence="7" id="KW-0482">Metalloprotease</keyword>
<dbReference type="EMBL" id="CP000438">
    <property type="protein sequence ID" value="ABJ15604.1"/>
    <property type="molecule type" value="Genomic_DNA"/>
</dbReference>
<sequence>MELSRSLQRAIAAHAAREHPRECCGLIVRGVRQRRYVACRNAAGSPSEHFVIDHQDWCAAEDQGEVLAIVHSHPDVPATPSMADRVSCELHGLPWVILSWPEGDVAHLAPEGYRAPLLGREFAHGVLDCWSLCRDWYRREAGLELPDYPRRDGWWETGESLYEQHYAAAGFRPVPLAGIRRGDMLVMQVGRALHPNHAGIYLGNDWRLDSEPVQALGGDGPFLLHHLYGRLSTRDVFGGPWIERTRLVLRHMRMPQ</sequence>
<accession>A0A0H2ZLQ8</accession>
<dbReference type="Gene3D" id="3.40.140.10">
    <property type="entry name" value="Cytidine Deaminase, domain 2"/>
    <property type="match status" value="1"/>
</dbReference>
<dbReference type="SMART" id="SM00232">
    <property type="entry name" value="JAB_MPN"/>
    <property type="match status" value="1"/>
</dbReference>
<dbReference type="GO" id="GO:0008234">
    <property type="term" value="F:cysteine-type peptidase activity"/>
    <property type="evidence" value="ECO:0007669"/>
    <property type="project" value="UniProtKB-KW"/>
</dbReference>
<dbReference type="KEGG" id="pau:PA14_08270"/>
<feature type="domain" description="NlpC/P60" evidence="8">
    <location>
        <begin position="98"/>
        <end position="252"/>
    </location>
</feature>
<dbReference type="InterPro" id="IPR051929">
    <property type="entry name" value="VirAsm_ModProt"/>
</dbReference>
<dbReference type="GO" id="GO:0008235">
    <property type="term" value="F:metalloexopeptidase activity"/>
    <property type="evidence" value="ECO:0007669"/>
    <property type="project" value="TreeGrafter"/>
</dbReference>
<dbReference type="GO" id="GO:0006508">
    <property type="term" value="P:proteolysis"/>
    <property type="evidence" value="ECO:0007669"/>
    <property type="project" value="UniProtKB-KW"/>
</dbReference>
<dbReference type="InterPro" id="IPR000555">
    <property type="entry name" value="JAMM/MPN+_dom"/>
</dbReference>
<dbReference type="BioCyc" id="PAER208963:G1G74-684-MONOMER"/>